<reference evidence="1" key="1">
    <citation type="submission" date="2021-06" db="EMBL/GenBank/DDBJ databases">
        <authorList>
            <person name="Kallberg Y."/>
            <person name="Tangrot J."/>
            <person name="Rosling A."/>
        </authorList>
    </citation>
    <scope>NUCLEOTIDE SEQUENCE</scope>
    <source>
        <strain evidence="1">AU212A</strain>
    </source>
</reference>
<proteinExistence type="predicted"/>
<gene>
    <name evidence="1" type="ORF">SCALOS_LOCUS244</name>
</gene>
<keyword evidence="2" id="KW-1185">Reference proteome</keyword>
<accession>A0ACA9JUC5</accession>
<dbReference type="EMBL" id="CAJVPM010000103">
    <property type="protein sequence ID" value="CAG8435987.1"/>
    <property type="molecule type" value="Genomic_DNA"/>
</dbReference>
<sequence>MITESFSFTSPKAVNENPNTEQDLDSMEINADSNSKEEPFTIAISKKSRKMIKKRDQRVLKYSEVPNLFNHSLI</sequence>
<evidence type="ECO:0000313" key="1">
    <source>
        <dbReference type="EMBL" id="CAG8435987.1"/>
    </source>
</evidence>
<protein>
    <submittedName>
        <fullName evidence="1">11122_t:CDS:1</fullName>
    </submittedName>
</protein>
<comment type="caution">
    <text evidence="1">The sequence shown here is derived from an EMBL/GenBank/DDBJ whole genome shotgun (WGS) entry which is preliminary data.</text>
</comment>
<evidence type="ECO:0000313" key="2">
    <source>
        <dbReference type="Proteomes" id="UP000789860"/>
    </source>
</evidence>
<dbReference type="Proteomes" id="UP000789860">
    <property type="component" value="Unassembled WGS sequence"/>
</dbReference>
<name>A0ACA9JUC5_9GLOM</name>
<organism evidence="1 2">
    <name type="scientific">Scutellospora calospora</name>
    <dbReference type="NCBI Taxonomy" id="85575"/>
    <lineage>
        <taxon>Eukaryota</taxon>
        <taxon>Fungi</taxon>
        <taxon>Fungi incertae sedis</taxon>
        <taxon>Mucoromycota</taxon>
        <taxon>Glomeromycotina</taxon>
        <taxon>Glomeromycetes</taxon>
        <taxon>Diversisporales</taxon>
        <taxon>Gigasporaceae</taxon>
        <taxon>Scutellospora</taxon>
    </lineage>
</organism>